<dbReference type="OrthoDB" id="8920197at2759"/>
<protein>
    <submittedName>
        <fullName evidence="15">CMRF35-like molecule 4</fullName>
    </submittedName>
</protein>
<name>A0A1U7TP99_CARSF</name>
<feature type="chain" id="PRO_5010550158" evidence="12">
    <location>
        <begin position="19"/>
        <end position="127"/>
    </location>
</feature>
<dbReference type="InterPro" id="IPR007110">
    <property type="entry name" value="Ig-like_dom"/>
</dbReference>
<dbReference type="GeneID" id="103259742"/>
<keyword evidence="4 12" id="KW-0732">Signal</keyword>
<keyword evidence="3" id="KW-0812">Transmembrane</keyword>
<dbReference type="FunFam" id="2.60.40.10:FF:000370">
    <property type="entry name" value="CMRF35-like molecule 1"/>
    <property type="match status" value="1"/>
</dbReference>
<dbReference type="InterPro" id="IPR013106">
    <property type="entry name" value="Ig_V-set"/>
</dbReference>
<evidence type="ECO:0000256" key="2">
    <source>
        <dbReference type="ARBA" id="ARBA00022475"/>
    </source>
</evidence>
<feature type="domain" description="Ig-like" evidence="13">
    <location>
        <begin position="5"/>
        <end position="124"/>
    </location>
</feature>
<evidence type="ECO:0000256" key="4">
    <source>
        <dbReference type="ARBA" id="ARBA00022729"/>
    </source>
</evidence>
<evidence type="ECO:0000256" key="12">
    <source>
        <dbReference type="SAM" id="SignalP"/>
    </source>
</evidence>
<dbReference type="InterPro" id="IPR050671">
    <property type="entry name" value="CD300_family_receptors"/>
</dbReference>
<evidence type="ECO:0000259" key="13">
    <source>
        <dbReference type="PROSITE" id="PS50835"/>
    </source>
</evidence>
<keyword evidence="8" id="KW-1015">Disulfide bond</keyword>
<keyword evidence="7" id="KW-0472">Membrane</keyword>
<dbReference type="CDD" id="cd05716">
    <property type="entry name" value="IgV_pIgR_like"/>
    <property type="match status" value="1"/>
</dbReference>
<feature type="signal peptide" evidence="12">
    <location>
        <begin position="1"/>
        <end position="18"/>
    </location>
</feature>
<evidence type="ECO:0000313" key="15">
    <source>
        <dbReference type="RefSeq" id="XP_008055591.1"/>
    </source>
</evidence>
<dbReference type="GO" id="GO:0005886">
    <property type="term" value="C:plasma membrane"/>
    <property type="evidence" value="ECO:0007669"/>
    <property type="project" value="UniProtKB-SubCell"/>
</dbReference>
<evidence type="ECO:0000256" key="5">
    <source>
        <dbReference type="ARBA" id="ARBA00022859"/>
    </source>
</evidence>
<dbReference type="InterPro" id="IPR013783">
    <property type="entry name" value="Ig-like_fold"/>
</dbReference>
<keyword evidence="6" id="KW-1133">Transmembrane helix</keyword>
<keyword evidence="2" id="KW-1003">Cell membrane</keyword>
<organism evidence="14 15">
    <name type="scientific">Carlito syrichta</name>
    <name type="common">Philippine tarsier</name>
    <name type="synonym">Tarsius syrichta</name>
    <dbReference type="NCBI Taxonomy" id="1868482"/>
    <lineage>
        <taxon>Eukaryota</taxon>
        <taxon>Metazoa</taxon>
        <taxon>Chordata</taxon>
        <taxon>Craniata</taxon>
        <taxon>Vertebrata</taxon>
        <taxon>Euteleostomi</taxon>
        <taxon>Mammalia</taxon>
        <taxon>Eutheria</taxon>
        <taxon>Euarchontoglires</taxon>
        <taxon>Primates</taxon>
        <taxon>Haplorrhini</taxon>
        <taxon>Tarsiiformes</taxon>
        <taxon>Tarsiidae</taxon>
        <taxon>Carlito</taxon>
    </lineage>
</organism>
<dbReference type="SMART" id="SM00409">
    <property type="entry name" value="IG"/>
    <property type="match status" value="1"/>
</dbReference>
<comment type="similarity">
    <text evidence="11">Belongs to the CD300 family.</text>
</comment>
<evidence type="ECO:0000256" key="6">
    <source>
        <dbReference type="ARBA" id="ARBA00022989"/>
    </source>
</evidence>
<dbReference type="InterPro" id="IPR003599">
    <property type="entry name" value="Ig_sub"/>
</dbReference>
<gene>
    <name evidence="15" type="primary">LOC103259742</name>
</gene>
<comment type="subcellular location">
    <subcellularLocation>
        <location evidence="1">Cell membrane</location>
        <topology evidence="1">Single-pass type I membrane protein</topology>
    </subcellularLocation>
</comment>
<evidence type="ECO:0000256" key="7">
    <source>
        <dbReference type="ARBA" id="ARBA00023136"/>
    </source>
</evidence>
<dbReference type="GO" id="GO:0004888">
    <property type="term" value="F:transmembrane signaling receptor activity"/>
    <property type="evidence" value="ECO:0007669"/>
    <property type="project" value="TreeGrafter"/>
</dbReference>
<dbReference type="PROSITE" id="PS50835">
    <property type="entry name" value="IG_LIKE"/>
    <property type="match status" value="1"/>
</dbReference>
<reference evidence="15" key="1">
    <citation type="submission" date="2025-08" db="UniProtKB">
        <authorList>
            <consortium name="RefSeq"/>
        </authorList>
    </citation>
    <scope>IDENTIFICATION</scope>
</reference>
<evidence type="ECO:0000313" key="14">
    <source>
        <dbReference type="Proteomes" id="UP000189704"/>
    </source>
</evidence>
<evidence type="ECO:0000256" key="9">
    <source>
        <dbReference type="ARBA" id="ARBA00023170"/>
    </source>
</evidence>
<evidence type="ECO:0000256" key="1">
    <source>
        <dbReference type="ARBA" id="ARBA00004251"/>
    </source>
</evidence>
<evidence type="ECO:0000256" key="10">
    <source>
        <dbReference type="ARBA" id="ARBA00023319"/>
    </source>
</evidence>
<keyword evidence="14" id="KW-1185">Reference proteome</keyword>
<dbReference type="InterPro" id="IPR036179">
    <property type="entry name" value="Ig-like_dom_sf"/>
</dbReference>
<evidence type="ECO:0000256" key="8">
    <source>
        <dbReference type="ARBA" id="ARBA00023157"/>
    </source>
</evidence>
<dbReference type="GO" id="GO:0002376">
    <property type="term" value="P:immune system process"/>
    <property type="evidence" value="ECO:0007669"/>
    <property type="project" value="UniProtKB-KW"/>
</dbReference>
<evidence type="ECO:0000256" key="11">
    <source>
        <dbReference type="ARBA" id="ARBA00043958"/>
    </source>
</evidence>
<dbReference type="PANTHER" id="PTHR11860">
    <property type="entry name" value="POLYMERIC-IMMUNOGLOBULIN RECEPTOR"/>
    <property type="match status" value="1"/>
</dbReference>
<feature type="non-terminal residue" evidence="15">
    <location>
        <position position="127"/>
    </location>
</feature>
<dbReference type="Proteomes" id="UP000189704">
    <property type="component" value="Unplaced"/>
</dbReference>
<dbReference type="Pfam" id="PF07686">
    <property type="entry name" value="V-set"/>
    <property type="match status" value="1"/>
</dbReference>
<keyword evidence="9" id="KW-0675">Receptor</keyword>
<dbReference type="Gene3D" id="2.60.40.10">
    <property type="entry name" value="Immunoglobulins"/>
    <property type="match status" value="1"/>
</dbReference>
<dbReference type="AlphaFoldDB" id="A0A1U7TP99"/>
<dbReference type="OMA" id="GLYFSGC"/>
<sequence>MWLSPVLLLLILLGYSTASGQITGPVTVSGSEQGSLTVTCHYDPYWTTHKKWWCRGADWGSCVILVMTTGSNQKVKKDRVSIRDYQKKLTFTVTMENLRRDDADTYWCGIEKDGPDHRVKVEVTIVS</sequence>
<dbReference type="SUPFAM" id="SSF48726">
    <property type="entry name" value="Immunoglobulin"/>
    <property type="match status" value="1"/>
</dbReference>
<dbReference type="RefSeq" id="XP_008055591.1">
    <property type="nucleotide sequence ID" value="XM_008057400.1"/>
</dbReference>
<dbReference type="PANTHER" id="PTHR11860:SF101">
    <property type="entry name" value="CMRF35-LIKE MOLECULE 1"/>
    <property type="match status" value="1"/>
</dbReference>
<evidence type="ECO:0000256" key="3">
    <source>
        <dbReference type="ARBA" id="ARBA00022692"/>
    </source>
</evidence>
<proteinExistence type="inferred from homology"/>
<keyword evidence="10" id="KW-0393">Immunoglobulin domain</keyword>
<accession>A0A1U7TP99</accession>
<keyword evidence="5" id="KW-0391">Immunity</keyword>
<dbReference type="KEGG" id="csyr:103259742"/>